<dbReference type="AlphaFoldDB" id="A0A0R1GES2"/>
<feature type="transmembrane region" description="Helical" evidence="1">
    <location>
        <begin position="26"/>
        <end position="45"/>
    </location>
</feature>
<dbReference type="NCBIfam" id="TIGR00254">
    <property type="entry name" value="GGDEF"/>
    <property type="match status" value="1"/>
</dbReference>
<evidence type="ECO:0000259" key="2">
    <source>
        <dbReference type="PROSITE" id="PS50887"/>
    </source>
</evidence>
<protein>
    <submittedName>
        <fullName evidence="3">Diguanylate cyclase phosphodiesterase domain-containing protein</fullName>
    </submittedName>
</protein>
<organism evidence="3 4">
    <name type="scientific">Loigolactobacillus bifermentans DSM 20003</name>
    <dbReference type="NCBI Taxonomy" id="1423726"/>
    <lineage>
        <taxon>Bacteria</taxon>
        <taxon>Bacillati</taxon>
        <taxon>Bacillota</taxon>
        <taxon>Bacilli</taxon>
        <taxon>Lactobacillales</taxon>
        <taxon>Lactobacillaceae</taxon>
        <taxon>Loigolactobacillus</taxon>
    </lineage>
</organism>
<keyword evidence="1" id="KW-1133">Transmembrane helix</keyword>
<keyword evidence="4" id="KW-1185">Reference proteome</keyword>
<dbReference type="Pfam" id="PF00990">
    <property type="entry name" value="GGDEF"/>
    <property type="match status" value="1"/>
</dbReference>
<dbReference type="CDD" id="cd01949">
    <property type="entry name" value="GGDEF"/>
    <property type="match status" value="1"/>
</dbReference>
<keyword evidence="1" id="KW-0812">Transmembrane</keyword>
<name>A0A0R1GES2_9LACO</name>
<dbReference type="InterPro" id="IPR050469">
    <property type="entry name" value="Diguanylate_Cyclase"/>
</dbReference>
<feature type="domain" description="GGDEF" evidence="2">
    <location>
        <begin position="226"/>
        <end position="364"/>
    </location>
</feature>
<dbReference type="SMART" id="SM00267">
    <property type="entry name" value="GGDEF"/>
    <property type="match status" value="1"/>
</dbReference>
<dbReference type="EMBL" id="AZDA01000140">
    <property type="protein sequence ID" value="KRK32597.1"/>
    <property type="molecule type" value="Genomic_DNA"/>
</dbReference>
<sequence>MLGGISVFTWLKDEAKLPWIRRHRTLLLILSGCLFLAFLHLEAWVNTQIGTSHERLGLHWTYLNVEIVVLFNLLLLIRSKWQLLVGGSIVGLWLWSKWPGHDSLNGVALAGLLVLLVISQLCGDWAWRKRWHNTLLFTGFAGFALAVANQFYPTQDGLSWARQIGALIILEIAAFEYNRILHHHAVLTHIFAHEAKYDPLTGVRNFGAFSRDLERLFQQFQTDATQKYAIYTLDIDHFKRINDTYGHLAGNQVLQTVSQHLNQYISDLPYPARLYRTGGEEFTVILNAITASANEAELISRGMQTVVATLDFHFEQAQVNATISIGEDRVLAADISYLDLYKRADHFLYTSKENGRNAITLRGKTLPRESA</sequence>
<dbReference type="PATRIC" id="fig|1423726.3.peg.2103"/>
<dbReference type="InterPro" id="IPR000160">
    <property type="entry name" value="GGDEF_dom"/>
</dbReference>
<accession>A0A0R1GES2</accession>
<dbReference type="PANTHER" id="PTHR45138:SF9">
    <property type="entry name" value="DIGUANYLATE CYCLASE DGCM-RELATED"/>
    <property type="match status" value="1"/>
</dbReference>
<dbReference type="GO" id="GO:1902201">
    <property type="term" value="P:negative regulation of bacterial-type flagellum-dependent cell motility"/>
    <property type="evidence" value="ECO:0007669"/>
    <property type="project" value="TreeGrafter"/>
</dbReference>
<comment type="caution">
    <text evidence="3">The sequence shown here is derived from an EMBL/GenBank/DDBJ whole genome shotgun (WGS) entry which is preliminary data.</text>
</comment>
<keyword evidence="1" id="KW-0472">Membrane</keyword>
<proteinExistence type="predicted"/>
<dbReference type="GO" id="GO:0052621">
    <property type="term" value="F:diguanylate cyclase activity"/>
    <property type="evidence" value="ECO:0007669"/>
    <property type="project" value="TreeGrafter"/>
</dbReference>
<dbReference type="Gene3D" id="3.30.70.270">
    <property type="match status" value="1"/>
</dbReference>
<dbReference type="STRING" id="1423726.FC07_GL002026"/>
<dbReference type="InterPro" id="IPR043128">
    <property type="entry name" value="Rev_trsase/Diguanyl_cyclase"/>
</dbReference>
<dbReference type="SUPFAM" id="SSF55073">
    <property type="entry name" value="Nucleotide cyclase"/>
    <property type="match status" value="1"/>
</dbReference>
<feature type="transmembrane region" description="Helical" evidence="1">
    <location>
        <begin position="106"/>
        <end position="127"/>
    </location>
</feature>
<evidence type="ECO:0000313" key="3">
    <source>
        <dbReference type="EMBL" id="KRK32597.1"/>
    </source>
</evidence>
<dbReference type="PROSITE" id="PS50887">
    <property type="entry name" value="GGDEF"/>
    <property type="match status" value="1"/>
</dbReference>
<gene>
    <name evidence="3" type="ORF">FC07_GL002026</name>
</gene>
<dbReference type="GO" id="GO:0005886">
    <property type="term" value="C:plasma membrane"/>
    <property type="evidence" value="ECO:0007669"/>
    <property type="project" value="TreeGrafter"/>
</dbReference>
<reference evidence="3 4" key="1">
    <citation type="journal article" date="2015" name="Genome Announc.">
        <title>Expanding the biotechnology potential of lactobacilli through comparative genomics of 213 strains and associated genera.</title>
        <authorList>
            <person name="Sun Z."/>
            <person name="Harris H.M."/>
            <person name="McCann A."/>
            <person name="Guo C."/>
            <person name="Argimon S."/>
            <person name="Zhang W."/>
            <person name="Yang X."/>
            <person name="Jeffery I.B."/>
            <person name="Cooney J.C."/>
            <person name="Kagawa T.F."/>
            <person name="Liu W."/>
            <person name="Song Y."/>
            <person name="Salvetti E."/>
            <person name="Wrobel A."/>
            <person name="Rasinkangas P."/>
            <person name="Parkhill J."/>
            <person name="Rea M.C."/>
            <person name="O'Sullivan O."/>
            <person name="Ritari J."/>
            <person name="Douillard F.P."/>
            <person name="Paul Ross R."/>
            <person name="Yang R."/>
            <person name="Briner A.E."/>
            <person name="Felis G.E."/>
            <person name="de Vos W.M."/>
            <person name="Barrangou R."/>
            <person name="Klaenhammer T.R."/>
            <person name="Caufield P.W."/>
            <person name="Cui Y."/>
            <person name="Zhang H."/>
            <person name="O'Toole P.W."/>
        </authorList>
    </citation>
    <scope>NUCLEOTIDE SEQUENCE [LARGE SCALE GENOMIC DNA]</scope>
    <source>
        <strain evidence="3 4">DSM 20003</strain>
    </source>
</reference>
<dbReference type="GO" id="GO:0043709">
    <property type="term" value="P:cell adhesion involved in single-species biofilm formation"/>
    <property type="evidence" value="ECO:0007669"/>
    <property type="project" value="TreeGrafter"/>
</dbReference>
<evidence type="ECO:0000256" key="1">
    <source>
        <dbReference type="SAM" id="Phobius"/>
    </source>
</evidence>
<evidence type="ECO:0000313" key="4">
    <source>
        <dbReference type="Proteomes" id="UP000051461"/>
    </source>
</evidence>
<dbReference type="Proteomes" id="UP000051461">
    <property type="component" value="Unassembled WGS sequence"/>
</dbReference>
<dbReference type="PANTHER" id="PTHR45138">
    <property type="entry name" value="REGULATORY COMPONENTS OF SENSORY TRANSDUCTION SYSTEM"/>
    <property type="match status" value="1"/>
</dbReference>
<feature type="transmembrane region" description="Helical" evidence="1">
    <location>
        <begin position="134"/>
        <end position="152"/>
    </location>
</feature>
<dbReference type="InterPro" id="IPR029787">
    <property type="entry name" value="Nucleotide_cyclase"/>
</dbReference>
<feature type="transmembrane region" description="Helical" evidence="1">
    <location>
        <begin position="57"/>
        <end position="76"/>
    </location>
</feature>